<proteinExistence type="predicted"/>
<accession>A0A833RC30</accession>
<organism evidence="1 2">
    <name type="scientific">Frieseomelitta varia</name>
    <dbReference type="NCBI Taxonomy" id="561572"/>
    <lineage>
        <taxon>Eukaryota</taxon>
        <taxon>Metazoa</taxon>
        <taxon>Ecdysozoa</taxon>
        <taxon>Arthropoda</taxon>
        <taxon>Hexapoda</taxon>
        <taxon>Insecta</taxon>
        <taxon>Pterygota</taxon>
        <taxon>Neoptera</taxon>
        <taxon>Endopterygota</taxon>
        <taxon>Hymenoptera</taxon>
        <taxon>Apocrita</taxon>
        <taxon>Aculeata</taxon>
        <taxon>Apoidea</taxon>
        <taxon>Anthophila</taxon>
        <taxon>Apidae</taxon>
        <taxon>Frieseomelitta</taxon>
    </lineage>
</organism>
<dbReference type="Proteomes" id="UP000655588">
    <property type="component" value="Unassembled WGS sequence"/>
</dbReference>
<dbReference type="AlphaFoldDB" id="A0A833RC30"/>
<protein>
    <submittedName>
        <fullName evidence="1">Uncharacterized protein</fullName>
    </submittedName>
</protein>
<gene>
    <name evidence="1" type="ORF">E2986_13184</name>
</gene>
<reference evidence="1" key="1">
    <citation type="submission" date="2019-11" db="EMBL/GenBank/DDBJ databases">
        <title>The nuclear and mitochondrial genomes of Frieseomelitta varia - a highly eusocial stingless bee (Meliponini) with a permanently sterile worker caste.</title>
        <authorList>
            <person name="Freitas F.C.P."/>
            <person name="Lourenco A.P."/>
            <person name="Nunes F.M.F."/>
            <person name="Paschoal A.R."/>
            <person name="Abreu F.C.P."/>
            <person name="Barbin F.O."/>
            <person name="Bataglia L."/>
            <person name="Cardoso-Junior C.A.M."/>
            <person name="Cervoni M.S."/>
            <person name="Silva S.R."/>
            <person name="Dalarmi F."/>
            <person name="Del Lama M.A."/>
            <person name="Depintor T.S."/>
            <person name="Ferreira K.M."/>
            <person name="Goria P.S."/>
            <person name="Jaskot M.C."/>
            <person name="Lago D.C."/>
            <person name="Luna-Lucena D."/>
            <person name="Moda L.M."/>
            <person name="Nascimento L."/>
            <person name="Pedrino M."/>
            <person name="Rabico F.O."/>
            <person name="Sanches F.C."/>
            <person name="Santos D.E."/>
            <person name="Santos C.G."/>
            <person name="Vieira J."/>
            <person name="Lopes T.F."/>
            <person name="Barchuk A.R."/>
            <person name="Hartfelder K."/>
            <person name="Simoes Z.L.P."/>
            <person name="Bitondi M.M.G."/>
            <person name="Pinheiro D.G."/>
        </authorList>
    </citation>
    <scope>NUCLEOTIDE SEQUENCE</scope>
    <source>
        <strain evidence="1">USP_RPSP 00005682</strain>
        <tissue evidence="1">Whole individual</tissue>
    </source>
</reference>
<name>A0A833RC30_9HYME</name>
<evidence type="ECO:0000313" key="1">
    <source>
        <dbReference type="EMBL" id="KAF3426154.1"/>
    </source>
</evidence>
<keyword evidence="2" id="KW-1185">Reference proteome</keyword>
<comment type="caution">
    <text evidence="1">The sequence shown here is derived from an EMBL/GenBank/DDBJ whole genome shotgun (WGS) entry which is preliminary data.</text>
</comment>
<sequence length="82" mass="9461">MTWRKIDELFDKCETRHQPEYRKFSVDPQITSIEVLQSILIKAFDIKGISKSSGFYLEINIPLSDKSVINPAIPLLLLRQAL</sequence>
<dbReference type="EMBL" id="WNWW01000338">
    <property type="protein sequence ID" value="KAF3426154.1"/>
    <property type="molecule type" value="Genomic_DNA"/>
</dbReference>
<evidence type="ECO:0000313" key="2">
    <source>
        <dbReference type="Proteomes" id="UP000655588"/>
    </source>
</evidence>